<evidence type="ECO:0000259" key="2">
    <source>
        <dbReference type="Pfam" id="PF04173"/>
    </source>
</evidence>
<evidence type="ECO:0000313" key="3">
    <source>
        <dbReference type="EMBL" id="CAF0698417.1"/>
    </source>
</evidence>
<dbReference type="Pfam" id="PF04173">
    <property type="entry name" value="DoxD"/>
    <property type="match status" value="1"/>
</dbReference>
<organism evidence="3 4">
    <name type="scientific">Candidatus Methylacidithermus pantelleriae</name>
    <dbReference type="NCBI Taxonomy" id="2744239"/>
    <lineage>
        <taxon>Bacteria</taxon>
        <taxon>Pseudomonadati</taxon>
        <taxon>Verrucomicrobiota</taxon>
        <taxon>Methylacidiphilae</taxon>
        <taxon>Methylacidiphilales</taxon>
        <taxon>Methylacidiphilaceae</taxon>
        <taxon>Candidatus Methylacidithermus</taxon>
    </lineage>
</organism>
<dbReference type="AlphaFoldDB" id="A0A8J2BIR9"/>
<proteinExistence type="predicted"/>
<comment type="caution">
    <text evidence="3">The sequence shown here is derived from an EMBL/GenBank/DDBJ whole genome shotgun (WGS) entry which is preliminary data.</text>
</comment>
<feature type="transmembrane region" description="Helical" evidence="1">
    <location>
        <begin position="80"/>
        <end position="100"/>
    </location>
</feature>
<keyword evidence="1" id="KW-0812">Transmembrane</keyword>
<dbReference type="PANTHER" id="PTHR39157:SF1">
    <property type="entry name" value="DOXX FAMILY PROTEIN"/>
    <property type="match status" value="1"/>
</dbReference>
<gene>
    <name evidence="3" type="ORF">MPNT_270010</name>
</gene>
<dbReference type="Proteomes" id="UP000663859">
    <property type="component" value="Unassembled WGS sequence"/>
</dbReference>
<sequence length="175" mass="19812">MKSPDQWLAFLRIVVGVCFLRGGLQKVQWVFLGNIFPLPWVSQRWIHFMPRRVAEFASHNPISWYREFLTGFVIPHRETFAALVAWGELGAGLGLILGLFTRFSSAVAFFLGLNFLLATFWLGPCELWFHTLLLSLAAAFLFSGAGHTWGVDGWLANRLPKISLSRRSSSTTRKV</sequence>
<accession>A0A8J2BIR9</accession>
<feature type="domain" description="TQO small subunit DoxD" evidence="2">
    <location>
        <begin position="7"/>
        <end position="165"/>
    </location>
</feature>
<dbReference type="EMBL" id="CAJNOB010000020">
    <property type="protein sequence ID" value="CAF0698417.1"/>
    <property type="molecule type" value="Genomic_DNA"/>
</dbReference>
<dbReference type="PANTHER" id="PTHR39157">
    <property type="entry name" value="INTEGRAL MEMBRANE PROTEIN-RELATED"/>
    <property type="match status" value="1"/>
</dbReference>
<feature type="transmembrane region" description="Helical" evidence="1">
    <location>
        <begin position="107"/>
        <end position="123"/>
    </location>
</feature>
<dbReference type="InterPro" id="IPR007301">
    <property type="entry name" value="DoxD"/>
</dbReference>
<reference evidence="3" key="1">
    <citation type="submission" date="2021-02" db="EMBL/GenBank/DDBJ databases">
        <authorList>
            <person name="Cremers G."/>
            <person name="Picone N."/>
        </authorList>
    </citation>
    <scope>NUCLEOTIDE SEQUENCE</scope>
    <source>
        <strain evidence="3">PQ17</strain>
    </source>
</reference>
<keyword evidence="1" id="KW-0472">Membrane</keyword>
<evidence type="ECO:0000256" key="1">
    <source>
        <dbReference type="SAM" id="Phobius"/>
    </source>
</evidence>
<keyword evidence="4" id="KW-1185">Reference proteome</keyword>
<evidence type="ECO:0000313" key="4">
    <source>
        <dbReference type="Proteomes" id="UP000663859"/>
    </source>
</evidence>
<protein>
    <submittedName>
        <fullName evidence="3">DoxD domain-containing protein</fullName>
    </submittedName>
</protein>
<dbReference type="RefSeq" id="WP_174583310.1">
    <property type="nucleotide sequence ID" value="NZ_CAJNOB010000020.1"/>
</dbReference>
<feature type="transmembrane region" description="Helical" evidence="1">
    <location>
        <begin position="7"/>
        <end position="24"/>
    </location>
</feature>
<keyword evidence="1" id="KW-1133">Transmembrane helix</keyword>
<feature type="transmembrane region" description="Helical" evidence="1">
    <location>
        <begin position="129"/>
        <end position="151"/>
    </location>
</feature>
<name>A0A8J2BIR9_9BACT</name>